<evidence type="ECO:0000313" key="5">
    <source>
        <dbReference type="EMBL" id="GGK87726.1"/>
    </source>
</evidence>
<keyword evidence="2" id="KW-0012">Acyltransferase</keyword>
<gene>
    <name evidence="5" type="primary">fabH</name>
    <name evidence="5" type="ORF">GCM10007964_32810</name>
</gene>
<dbReference type="GO" id="GO:0044550">
    <property type="term" value="P:secondary metabolite biosynthetic process"/>
    <property type="evidence" value="ECO:0007669"/>
    <property type="project" value="TreeGrafter"/>
</dbReference>
<dbReference type="InterPro" id="IPR013751">
    <property type="entry name" value="ACP_syn_III_N"/>
</dbReference>
<evidence type="ECO:0000313" key="6">
    <source>
        <dbReference type="Proteomes" id="UP000645217"/>
    </source>
</evidence>
<name>A0A917R3Z2_9ACTN</name>
<dbReference type="Pfam" id="PF08545">
    <property type="entry name" value="ACP_syn_III"/>
    <property type="match status" value="1"/>
</dbReference>
<dbReference type="InterPro" id="IPR013747">
    <property type="entry name" value="ACP_syn_III_C"/>
</dbReference>
<dbReference type="GO" id="GO:0004315">
    <property type="term" value="F:3-oxoacyl-[acyl-carrier-protein] synthase activity"/>
    <property type="evidence" value="ECO:0007669"/>
    <property type="project" value="InterPro"/>
</dbReference>
<dbReference type="EMBL" id="BMNT01000016">
    <property type="protein sequence ID" value="GGK87726.1"/>
    <property type="molecule type" value="Genomic_DNA"/>
</dbReference>
<dbReference type="SUPFAM" id="SSF53901">
    <property type="entry name" value="Thiolase-like"/>
    <property type="match status" value="1"/>
</dbReference>
<evidence type="ECO:0000256" key="2">
    <source>
        <dbReference type="ARBA" id="ARBA00023315"/>
    </source>
</evidence>
<keyword evidence="6" id="KW-1185">Reference proteome</keyword>
<proteinExistence type="predicted"/>
<dbReference type="CDD" id="cd00830">
    <property type="entry name" value="KAS_III"/>
    <property type="match status" value="1"/>
</dbReference>
<dbReference type="Pfam" id="PF08541">
    <property type="entry name" value="ACP_syn_III_C"/>
    <property type="match status" value="1"/>
</dbReference>
<feature type="domain" description="Beta-ketoacyl-[acyl-carrier-protein] synthase III N-terminal" evidence="4">
    <location>
        <begin position="119"/>
        <end position="198"/>
    </location>
</feature>
<dbReference type="Proteomes" id="UP000645217">
    <property type="component" value="Unassembled WGS sequence"/>
</dbReference>
<reference evidence="5" key="2">
    <citation type="submission" date="2020-09" db="EMBL/GenBank/DDBJ databases">
        <authorList>
            <person name="Sun Q."/>
            <person name="Ohkuma M."/>
        </authorList>
    </citation>
    <scope>NUCLEOTIDE SEQUENCE</scope>
    <source>
        <strain evidence="5">JCM 13064</strain>
    </source>
</reference>
<dbReference type="RefSeq" id="WP_189163867.1">
    <property type="nucleotide sequence ID" value="NZ_BMNT01000016.1"/>
</dbReference>
<evidence type="ECO:0000259" key="4">
    <source>
        <dbReference type="Pfam" id="PF08545"/>
    </source>
</evidence>
<reference evidence="5" key="1">
    <citation type="journal article" date="2014" name="Int. J. Syst. Evol. Microbiol.">
        <title>Complete genome sequence of Corynebacterium casei LMG S-19264T (=DSM 44701T), isolated from a smear-ripened cheese.</title>
        <authorList>
            <consortium name="US DOE Joint Genome Institute (JGI-PGF)"/>
            <person name="Walter F."/>
            <person name="Albersmeier A."/>
            <person name="Kalinowski J."/>
            <person name="Ruckert C."/>
        </authorList>
    </citation>
    <scope>NUCLEOTIDE SEQUENCE</scope>
    <source>
        <strain evidence="5">JCM 13064</strain>
    </source>
</reference>
<dbReference type="GO" id="GO:0006633">
    <property type="term" value="P:fatty acid biosynthetic process"/>
    <property type="evidence" value="ECO:0007669"/>
    <property type="project" value="InterPro"/>
</dbReference>
<evidence type="ECO:0000259" key="3">
    <source>
        <dbReference type="Pfam" id="PF08541"/>
    </source>
</evidence>
<dbReference type="PANTHER" id="PTHR34069">
    <property type="entry name" value="3-OXOACYL-[ACYL-CARRIER-PROTEIN] SYNTHASE 3"/>
    <property type="match status" value="1"/>
</dbReference>
<dbReference type="Gene3D" id="3.40.47.10">
    <property type="match status" value="1"/>
</dbReference>
<evidence type="ECO:0000256" key="1">
    <source>
        <dbReference type="ARBA" id="ARBA00022679"/>
    </source>
</evidence>
<comment type="caution">
    <text evidence="5">The sequence shown here is derived from an EMBL/GenBank/DDBJ whole genome shotgun (WGS) entry which is preliminary data.</text>
</comment>
<accession>A0A917R3Z2</accession>
<organism evidence="5 6">
    <name type="scientific">Sphaerisporangium melleum</name>
    <dbReference type="NCBI Taxonomy" id="321316"/>
    <lineage>
        <taxon>Bacteria</taxon>
        <taxon>Bacillati</taxon>
        <taxon>Actinomycetota</taxon>
        <taxon>Actinomycetes</taxon>
        <taxon>Streptosporangiales</taxon>
        <taxon>Streptosporangiaceae</taxon>
        <taxon>Sphaerisporangium</taxon>
    </lineage>
</organism>
<keyword evidence="1" id="KW-0808">Transferase</keyword>
<dbReference type="AlphaFoldDB" id="A0A917R3Z2"/>
<sequence>MRVRTEARTWTGSGLRFSGFGHYYPRTVQDNTGGVTVGGRYHPAEVVADLGVRSLHVAAEDETVEYMSVRAARAALAGGGHAAQDTDLLILANWTDRQWIPEIAPAVAARLGAESALAFDVCGACTGFVHAVQTAASFLTAHPGWRRAVVVAADRFSHRARPGSRGRLVFGDAAGAVVLEKGERDRPGGLLDSVLDCDAAEADTVAARPPEGWLRPRPELIELAVRSSLRVAEALLTRNDMKSGDIDRLVPHPGNNRIHQGVRDGLDLPAEKFLTNFAQRGNTGCASIPIALSEFSAAGALRPGELVLSTAVGSGWYYGGLLYRL</sequence>
<feature type="domain" description="Beta-ketoacyl-[acyl-carrier-protein] synthase III C-terminal" evidence="3">
    <location>
        <begin position="236"/>
        <end position="324"/>
    </location>
</feature>
<protein>
    <submittedName>
        <fullName evidence="5">3-oxoacyl-ACP synthase</fullName>
    </submittedName>
</protein>
<dbReference type="InterPro" id="IPR016039">
    <property type="entry name" value="Thiolase-like"/>
</dbReference>
<dbReference type="PANTHER" id="PTHR34069:SF2">
    <property type="entry name" value="BETA-KETOACYL-[ACYL-CARRIER-PROTEIN] SYNTHASE III"/>
    <property type="match status" value="1"/>
</dbReference>